<dbReference type="InterPro" id="IPR043504">
    <property type="entry name" value="Peptidase_S1_PA_chymotrypsin"/>
</dbReference>
<organism evidence="10 11">
    <name type="scientific">Drosophila busckii</name>
    <name type="common">Fruit fly</name>
    <dbReference type="NCBI Taxonomy" id="30019"/>
    <lineage>
        <taxon>Eukaryota</taxon>
        <taxon>Metazoa</taxon>
        <taxon>Ecdysozoa</taxon>
        <taxon>Arthropoda</taxon>
        <taxon>Hexapoda</taxon>
        <taxon>Insecta</taxon>
        <taxon>Pterygota</taxon>
        <taxon>Neoptera</taxon>
        <taxon>Endopterygota</taxon>
        <taxon>Diptera</taxon>
        <taxon>Brachycera</taxon>
        <taxon>Muscomorpha</taxon>
        <taxon>Ephydroidea</taxon>
        <taxon>Drosophilidae</taxon>
        <taxon>Drosophila</taxon>
    </lineage>
</organism>
<dbReference type="Gene3D" id="2.40.10.10">
    <property type="entry name" value="Trypsin-like serine proteases"/>
    <property type="match status" value="1"/>
</dbReference>
<evidence type="ECO:0000256" key="6">
    <source>
        <dbReference type="ARBA" id="ARBA00023145"/>
    </source>
</evidence>
<keyword evidence="3 8" id="KW-0732">Signal</keyword>
<dbReference type="AlphaFoldDB" id="A0A0M3QXU5"/>
<keyword evidence="4" id="KW-0378">Hydrolase</keyword>
<gene>
    <name evidence="10" type="ORF">Dbus_chr3Rg1229</name>
</gene>
<keyword evidence="7" id="KW-1015">Disulfide bond</keyword>
<protein>
    <submittedName>
        <fullName evidence="10">CG31266</fullName>
    </submittedName>
</protein>
<evidence type="ECO:0000256" key="4">
    <source>
        <dbReference type="ARBA" id="ARBA00022801"/>
    </source>
</evidence>
<dbReference type="PROSITE" id="PS50240">
    <property type="entry name" value="TRYPSIN_DOM"/>
    <property type="match status" value="1"/>
</dbReference>
<keyword evidence="11" id="KW-1185">Reference proteome</keyword>
<dbReference type="PRINTS" id="PR00722">
    <property type="entry name" value="CHYMOTRYPSIN"/>
</dbReference>
<keyword evidence="6" id="KW-0865">Zymogen</keyword>
<keyword evidence="5" id="KW-0720">Serine protease</keyword>
<name>A0A0M3QXU5_DROBS</name>
<evidence type="ECO:0000259" key="9">
    <source>
        <dbReference type="PROSITE" id="PS50240"/>
    </source>
</evidence>
<feature type="non-terminal residue" evidence="10">
    <location>
        <position position="1"/>
    </location>
</feature>
<dbReference type="OrthoDB" id="60866at2759"/>
<keyword evidence="2" id="KW-0645">Protease</keyword>
<evidence type="ECO:0000313" key="10">
    <source>
        <dbReference type="EMBL" id="ALC46479.1"/>
    </source>
</evidence>
<dbReference type="GO" id="GO:0004252">
    <property type="term" value="F:serine-type endopeptidase activity"/>
    <property type="evidence" value="ECO:0007669"/>
    <property type="project" value="InterPro"/>
</dbReference>
<dbReference type="SMR" id="A0A0M3QXU5"/>
<dbReference type="PANTHER" id="PTHR24276">
    <property type="entry name" value="POLYSERASE-RELATED"/>
    <property type="match status" value="1"/>
</dbReference>
<dbReference type="InterPro" id="IPR050430">
    <property type="entry name" value="Peptidase_S1"/>
</dbReference>
<sequence length="279" mass="30037">NTMRTLLSLLLTLCLLQLLAVTHSVDGLRSASASTLAALPQQQSFSARIVGGNEAALGDWPGIVSIQNRFGFPFCSGSIIDDRWVLTAGSCLSGLRAPNLLLLAGTTASWNLSAVGYYADKIYVHCNYDKPLYHNDIALIHLTTDVEYNDYIKKLPLAALDELQLQEPLNFAGWGAVEEEGSISVPLMQASGSYLDVPACRRALGNTENVDEGHVCVQLPQGQGMCYSDAGAPLINAQGQLVGIGNWGVPCGRGFPDVYSRVAFYHDWIRSTINGYALG</sequence>
<reference evidence="10 11" key="1">
    <citation type="submission" date="2015-08" db="EMBL/GenBank/DDBJ databases">
        <title>Ancestral chromatin configuration constrains chromatin evolution on differentiating sex chromosomes in Drosophila.</title>
        <authorList>
            <person name="Zhou Q."/>
            <person name="Bachtrog D."/>
        </authorList>
    </citation>
    <scope>NUCLEOTIDE SEQUENCE [LARGE SCALE GENOMIC DNA]</scope>
    <source>
        <tissue evidence="10">Whole larvae</tissue>
    </source>
</reference>
<evidence type="ECO:0000256" key="3">
    <source>
        <dbReference type="ARBA" id="ARBA00022729"/>
    </source>
</evidence>
<dbReference type="SMART" id="SM00020">
    <property type="entry name" value="Tryp_SPc"/>
    <property type="match status" value="1"/>
</dbReference>
<evidence type="ECO:0000256" key="8">
    <source>
        <dbReference type="SAM" id="SignalP"/>
    </source>
</evidence>
<dbReference type="Pfam" id="PF00089">
    <property type="entry name" value="Trypsin"/>
    <property type="match status" value="1"/>
</dbReference>
<dbReference type="InterPro" id="IPR009003">
    <property type="entry name" value="Peptidase_S1_PA"/>
</dbReference>
<dbReference type="FunFam" id="2.40.10.10:FF:000068">
    <property type="entry name" value="transmembrane protease serine 2"/>
    <property type="match status" value="1"/>
</dbReference>
<evidence type="ECO:0000256" key="1">
    <source>
        <dbReference type="ARBA" id="ARBA00007664"/>
    </source>
</evidence>
<dbReference type="PANTHER" id="PTHR24276:SF96">
    <property type="entry name" value="PEPTIDASE S1 DOMAIN-CONTAINING PROTEIN"/>
    <property type="match status" value="1"/>
</dbReference>
<dbReference type="OMA" id="VAFYNDW"/>
<evidence type="ECO:0000256" key="7">
    <source>
        <dbReference type="ARBA" id="ARBA00023157"/>
    </source>
</evidence>
<dbReference type="InterPro" id="IPR001254">
    <property type="entry name" value="Trypsin_dom"/>
</dbReference>
<dbReference type="Proteomes" id="UP000494163">
    <property type="component" value="Chromosome 3R"/>
</dbReference>
<dbReference type="CDD" id="cd00190">
    <property type="entry name" value="Tryp_SPc"/>
    <property type="match status" value="1"/>
</dbReference>
<feature type="chain" id="PRO_5005788163" evidence="8">
    <location>
        <begin position="25"/>
        <end position="279"/>
    </location>
</feature>
<dbReference type="SUPFAM" id="SSF50494">
    <property type="entry name" value="Trypsin-like serine proteases"/>
    <property type="match status" value="1"/>
</dbReference>
<dbReference type="STRING" id="30019.A0A0M3QXU5"/>
<evidence type="ECO:0000256" key="2">
    <source>
        <dbReference type="ARBA" id="ARBA00022670"/>
    </source>
</evidence>
<feature type="signal peptide" evidence="8">
    <location>
        <begin position="1"/>
        <end position="24"/>
    </location>
</feature>
<proteinExistence type="inferred from homology"/>
<comment type="similarity">
    <text evidence="1">Belongs to the peptidase S1 family.</text>
</comment>
<accession>A0A0M3QXU5</accession>
<dbReference type="EMBL" id="CP012526">
    <property type="protein sequence ID" value="ALC46479.1"/>
    <property type="molecule type" value="Genomic_DNA"/>
</dbReference>
<dbReference type="GO" id="GO:0006508">
    <property type="term" value="P:proteolysis"/>
    <property type="evidence" value="ECO:0007669"/>
    <property type="project" value="UniProtKB-KW"/>
</dbReference>
<evidence type="ECO:0000313" key="11">
    <source>
        <dbReference type="Proteomes" id="UP000494163"/>
    </source>
</evidence>
<evidence type="ECO:0000256" key="5">
    <source>
        <dbReference type="ARBA" id="ARBA00022825"/>
    </source>
</evidence>
<feature type="domain" description="Peptidase S1" evidence="9">
    <location>
        <begin position="49"/>
        <end position="274"/>
    </location>
</feature>
<dbReference type="InterPro" id="IPR001314">
    <property type="entry name" value="Peptidase_S1A"/>
</dbReference>